<dbReference type="InterPro" id="IPR014917">
    <property type="entry name" value="DUF1800"/>
</dbReference>
<organism evidence="1 2">
    <name type="scientific">Aureitalea marina</name>
    <dbReference type="NCBI Taxonomy" id="930804"/>
    <lineage>
        <taxon>Bacteria</taxon>
        <taxon>Pseudomonadati</taxon>
        <taxon>Bacteroidota</taxon>
        <taxon>Flavobacteriia</taxon>
        <taxon>Flavobacteriales</taxon>
        <taxon>Flavobacteriaceae</taxon>
        <taxon>Aureitalea</taxon>
    </lineage>
</organism>
<dbReference type="EMBL" id="MQUB01000001">
    <property type="protein sequence ID" value="PQB05971.1"/>
    <property type="molecule type" value="Genomic_DNA"/>
</dbReference>
<proteinExistence type="predicted"/>
<sequence length="463" mass="54257">MDRSSLWSLRLGYSRKQAEQINSMGLSGFLNRSFVSNSGLERPSFLDNEPNSLSSLQSLRKEMRKLSTEDKKARFRETGRRSQQLRAWWVDRMRSSEFPLQDKMCCFLHNHFVSTFSKIRVNEWIFRHHQLLYNQAFGNFRELTKQVIRTNAMVQYLDNIDNKKDQLNENLSRELLELFTLGIGNYTEEDIREGAKALAGLGLGEFHAVYKERHKYDGFVHFLGSTGKYDSDDLVDIIFEQDPAPFLFVRKLMQWFLYDEPKEEWVSYYGNYFREVDFEIKPLLNKLFLEEYDRDLRARKIKDPLHFMMHLTEELSASETPALSIVDFIRTQGMDLFNQPNVKGWPGGQSWLSTQYYLQRNKIANMLCKGVILDRSELIMGNAKMGNSMQRQIEISNGWNGTDNAKETIENFSNRLISESNAQIEADINQILRYDFDPSLPKASKAVMRLFNFMVNSPEFQLI</sequence>
<dbReference type="Pfam" id="PF08811">
    <property type="entry name" value="DUF1800"/>
    <property type="match status" value="1"/>
</dbReference>
<protein>
    <recommendedName>
        <fullName evidence="3">DUF1800 domain-containing protein</fullName>
    </recommendedName>
</protein>
<dbReference type="Proteomes" id="UP000239800">
    <property type="component" value="Unassembled WGS sequence"/>
</dbReference>
<evidence type="ECO:0000313" key="2">
    <source>
        <dbReference type="Proteomes" id="UP000239800"/>
    </source>
</evidence>
<dbReference type="AlphaFoldDB" id="A0A2S7KTK4"/>
<evidence type="ECO:0008006" key="3">
    <source>
        <dbReference type="Google" id="ProtNLM"/>
    </source>
</evidence>
<accession>A0A2S7KTK4</accession>
<reference evidence="1 2" key="1">
    <citation type="submission" date="2016-11" db="EMBL/GenBank/DDBJ databases">
        <title>Trade-off between light-utilization and light-protection in marine flavobacteria.</title>
        <authorList>
            <person name="Kumagai Y."/>
        </authorList>
    </citation>
    <scope>NUCLEOTIDE SEQUENCE [LARGE SCALE GENOMIC DNA]</scope>
    <source>
        <strain evidence="1 2">NBRC 107741</strain>
    </source>
</reference>
<keyword evidence="2" id="KW-1185">Reference proteome</keyword>
<gene>
    <name evidence="1" type="ORF">BST85_05500</name>
</gene>
<evidence type="ECO:0000313" key="1">
    <source>
        <dbReference type="EMBL" id="PQB05971.1"/>
    </source>
</evidence>
<name>A0A2S7KTK4_9FLAO</name>
<comment type="caution">
    <text evidence="1">The sequence shown here is derived from an EMBL/GenBank/DDBJ whole genome shotgun (WGS) entry which is preliminary data.</text>
</comment>